<feature type="compositionally biased region" description="Low complexity" evidence="8">
    <location>
        <begin position="601"/>
        <end position="613"/>
    </location>
</feature>
<gene>
    <name evidence="11" type="primary">ykuT</name>
    <name evidence="11" type="ORF">Csp1_10750</name>
</gene>
<organism evidence="11 12">
    <name type="scientific">Corynebacterium provencense</name>
    <dbReference type="NCBI Taxonomy" id="1737425"/>
    <lineage>
        <taxon>Bacteria</taxon>
        <taxon>Bacillati</taxon>
        <taxon>Actinomycetota</taxon>
        <taxon>Actinomycetes</taxon>
        <taxon>Mycobacteriales</taxon>
        <taxon>Corynebacteriaceae</taxon>
        <taxon>Corynebacterium</taxon>
    </lineage>
</organism>
<evidence type="ECO:0000256" key="8">
    <source>
        <dbReference type="SAM" id="MobiDB-lite"/>
    </source>
</evidence>
<dbReference type="GO" id="GO:0008381">
    <property type="term" value="F:mechanosensitive monoatomic ion channel activity"/>
    <property type="evidence" value="ECO:0007669"/>
    <property type="project" value="InterPro"/>
</dbReference>
<feature type="compositionally biased region" description="Low complexity" evidence="8">
    <location>
        <begin position="351"/>
        <end position="364"/>
    </location>
</feature>
<feature type="transmembrane region" description="Helical" evidence="9">
    <location>
        <begin position="26"/>
        <end position="51"/>
    </location>
</feature>
<dbReference type="PANTHER" id="PTHR30460:SF0">
    <property type="entry name" value="MODERATE CONDUCTANCE MECHANOSENSITIVE CHANNEL YBIO"/>
    <property type="match status" value="1"/>
</dbReference>
<feature type="compositionally biased region" description="Gly residues" evidence="8">
    <location>
        <begin position="555"/>
        <end position="584"/>
    </location>
</feature>
<dbReference type="PANTHER" id="PTHR30460">
    <property type="entry name" value="MODERATE CONDUCTANCE MECHANOSENSITIVE CHANNEL YBIO"/>
    <property type="match status" value="1"/>
</dbReference>
<name>A0A2Z3YRV1_9CORY</name>
<feature type="compositionally biased region" description="Low complexity" evidence="8">
    <location>
        <begin position="380"/>
        <end position="395"/>
    </location>
</feature>
<reference evidence="12" key="1">
    <citation type="submission" date="2017-11" db="EMBL/GenBank/DDBJ databases">
        <title>Otitis media/interna in a cat caused by the recently described species Corynebacterium provencense.</title>
        <authorList>
            <person name="Kittl S."/>
            <person name="Brodard I."/>
            <person name="Rychener L."/>
            <person name="Jores J."/>
            <person name="Roosje P."/>
            <person name="Gobeli Brawand S."/>
        </authorList>
    </citation>
    <scope>NUCLEOTIDE SEQUENCE [LARGE SCALE GENOMIC DNA]</scope>
    <source>
        <strain evidence="12">17KM38</strain>
    </source>
</reference>
<feature type="compositionally biased region" description="Gly residues" evidence="8">
    <location>
        <begin position="511"/>
        <end position="538"/>
    </location>
</feature>
<keyword evidence="6 9" id="KW-1133">Transmembrane helix</keyword>
<dbReference type="Proteomes" id="UP000247696">
    <property type="component" value="Chromosome"/>
</dbReference>
<dbReference type="Gene3D" id="2.30.30.60">
    <property type="match status" value="1"/>
</dbReference>
<evidence type="ECO:0000256" key="7">
    <source>
        <dbReference type="ARBA" id="ARBA00023136"/>
    </source>
</evidence>
<feature type="region of interest" description="Disordered" evidence="8">
    <location>
        <begin position="316"/>
        <end position="395"/>
    </location>
</feature>
<evidence type="ECO:0000256" key="5">
    <source>
        <dbReference type="ARBA" id="ARBA00022692"/>
    </source>
</evidence>
<feature type="region of interest" description="Disordered" evidence="8">
    <location>
        <begin position="461"/>
        <end position="613"/>
    </location>
</feature>
<dbReference type="AlphaFoldDB" id="A0A2Z3YRV1"/>
<protein>
    <submittedName>
        <fullName evidence="11">Putative MscS family protein YkuT</fullName>
    </submittedName>
</protein>
<evidence type="ECO:0000256" key="4">
    <source>
        <dbReference type="ARBA" id="ARBA00022475"/>
    </source>
</evidence>
<feature type="compositionally biased region" description="Polar residues" evidence="8">
    <location>
        <begin position="481"/>
        <end position="507"/>
    </location>
</feature>
<accession>A0A2Z3YRV1</accession>
<dbReference type="InterPro" id="IPR006685">
    <property type="entry name" value="MscS_channel_2nd"/>
</dbReference>
<keyword evidence="5 9" id="KW-0812">Transmembrane</keyword>
<feature type="transmembrane region" description="Helical" evidence="9">
    <location>
        <begin position="434"/>
        <end position="452"/>
    </location>
</feature>
<evidence type="ECO:0000256" key="2">
    <source>
        <dbReference type="ARBA" id="ARBA00004236"/>
    </source>
</evidence>
<dbReference type="EMBL" id="CP024988">
    <property type="protein sequence ID" value="AWT25880.1"/>
    <property type="molecule type" value="Genomic_DNA"/>
</dbReference>
<dbReference type="SUPFAM" id="SSF82861">
    <property type="entry name" value="Mechanosensitive channel protein MscS (YggB), transmembrane region"/>
    <property type="match status" value="1"/>
</dbReference>
<dbReference type="InterPro" id="IPR045276">
    <property type="entry name" value="YbiO_bact"/>
</dbReference>
<evidence type="ECO:0000259" key="10">
    <source>
        <dbReference type="Pfam" id="PF00924"/>
    </source>
</evidence>
<dbReference type="GO" id="GO:0005886">
    <property type="term" value="C:plasma membrane"/>
    <property type="evidence" value="ECO:0007669"/>
    <property type="project" value="UniProtKB-SubCell"/>
</dbReference>
<evidence type="ECO:0000256" key="1">
    <source>
        <dbReference type="ARBA" id="ARBA00004141"/>
    </source>
</evidence>
<feature type="domain" description="Mechanosensitive ion channel MscS" evidence="10">
    <location>
        <begin position="124"/>
        <end position="191"/>
    </location>
</feature>
<evidence type="ECO:0000313" key="11">
    <source>
        <dbReference type="EMBL" id="AWT25880.1"/>
    </source>
</evidence>
<keyword evidence="7 9" id="KW-0472">Membrane</keyword>
<proteinExistence type="inferred from homology"/>
<dbReference type="STRING" id="1737425.GCA_900049755_00211"/>
<dbReference type="Pfam" id="PF00924">
    <property type="entry name" value="MS_channel_2nd"/>
    <property type="match status" value="1"/>
</dbReference>
<comment type="subcellular location">
    <subcellularLocation>
        <location evidence="2">Cell membrane</location>
    </subcellularLocation>
    <subcellularLocation>
        <location evidence="1">Membrane</location>
        <topology evidence="1">Multi-pass membrane protein</topology>
    </subcellularLocation>
</comment>
<dbReference type="InterPro" id="IPR010920">
    <property type="entry name" value="LSM_dom_sf"/>
</dbReference>
<evidence type="ECO:0000256" key="3">
    <source>
        <dbReference type="ARBA" id="ARBA00008017"/>
    </source>
</evidence>
<dbReference type="InterPro" id="IPR011014">
    <property type="entry name" value="MscS_channel_TM-2"/>
</dbReference>
<evidence type="ECO:0000256" key="6">
    <source>
        <dbReference type="ARBA" id="ARBA00022989"/>
    </source>
</evidence>
<sequence>MTDSELQGPATTVGPMPDVKYLLINLWTWIVQHGLTLAALVIVGILIPRAGRLIVRIITARMTRGEEQTKSHLALVGALVYLLEIVAYFFLVYTALTNLGVSTVGAAVPATVISAAIGFGAQRVIGDFLAGFFIISEHQYGVGDFVSFDSTSDQVKGTVVRLTLRSTQIRTGNGELVTVPNSSASVTINYSQEWSRAVVDLEIPMTGDDTMSSLSRTVSEVTRHAIDNSGIKDDVLGEISVLPAMNITPPTAAGLPWTVGIQVTVDVNPATQWEVQRTIRAALVNEFWDRFQAPGERAAAYAGAPTQAFPVVSAPVHTAGSDSTGSDRAGSDLTGTTGTAHAVESGEPRRTTAPAPTGADTAGTQSSHRAHTGAKDAGETTDAGTDTTVETTPAASDVDGLAADVARNGIWRNLDTSSRISRILSVGGRIRPSSGALILTIGLLALIGLFSATPQGGNPAWLAPDRLAPSTRTADPDTGVAPTTQDTGTPDSDGVTTAPSSPTTPQEDTGDSGGSGDTTGNQDGTGTGTGGRTGGQGSGASSPSTPTSIFDRFGGDTGTGGDNGTGGDGGNSTGGGAGGTGGTGQNQEPDSGGITPDARGDGTTSTTTGATAG</sequence>
<keyword evidence="4" id="KW-1003">Cell membrane</keyword>
<feature type="compositionally biased region" description="Low complexity" evidence="8">
    <location>
        <begin position="539"/>
        <end position="548"/>
    </location>
</feature>
<feature type="transmembrane region" description="Helical" evidence="9">
    <location>
        <begin position="72"/>
        <end position="93"/>
    </location>
</feature>
<comment type="similarity">
    <text evidence="3">Belongs to the MscS (TC 1.A.23) family.</text>
</comment>
<keyword evidence="12" id="KW-1185">Reference proteome</keyword>
<dbReference type="InterPro" id="IPR023408">
    <property type="entry name" value="MscS_beta-dom_sf"/>
</dbReference>
<evidence type="ECO:0000313" key="12">
    <source>
        <dbReference type="Proteomes" id="UP000247696"/>
    </source>
</evidence>
<dbReference type="SUPFAM" id="SSF50182">
    <property type="entry name" value="Sm-like ribonucleoproteins"/>
    <property type="match status" value="1"/>
</dbReference>
<feature type="transmembrane region" description="Helical" evidence="9">
    <location>
        <begin position="99"/>
        <end position="119"/>
    </location>
</feature>
<evidence type="ECO:0000256" key="9">
    <source>
        <dbReference type="SAM" id="Phobius"/>
    </source>
</evidence>
<dbReference type="KEGG" id="cpre:Csp1_10750"/>
<dbReference type="Gene3D" id="1.10.287.1260">
    <property type="match status" value="1"/>
</dbReference>